<dbReference type="CDD" id="cd01641">
    <property type="entry name" value="Bacterial_IMPase_like_1"/>
    <property type="match status" value="1"/>
</dbReference>
<gene>
    <name evidence="13" type="ORF">ABB55_08580</name>
</gene>
<keyword evidence="7" id="KW-0378">Hydrolase</keyword>
<name>A0A0P6VM02_9HYPH</name>
<dbReference type="InterPro" id="IPR011809">
    <property type="entry name" value="His_9_proposed"/>
</dbReference>
<evidence type="ECO:0000256" key="2">
    <source>
        <dbReference type="ARBA" id="ARBA00004970"/>
    </source>
</evidence>
<reference evidence="13 14" key="1">
    <citation type="submission" date="2015-09" db="EMBL/GenBank/DDBJ databases">
        <authorList>
            <person name="Jackson K.R."/>
            <person name="Lunt B.L."/>
            <person name="Fisher J.N.B."/>
            <person name="Gardner A.V."/>
            <person name="Bailey M.E."/>
            <person name="Deus L.M."/>
            <person name="Earl A.S."/>
            <person name="Gibby P.D."/>
            <person name="Hartmann K.A."/>
            <person name="Liu J.E."/>
            <person name="Manci A.M."/>
            <person name="Nielsen D.A."/>
            <person name="Solomon M.B."/>
            <person name="Breakwell D.P."/>
            <person name="Burnett S.H."/>
            <person name="Grose J.H."/>
        </authorList>
    </citation>
    <scope>NUCLEOTIDE SEQUENCE [LARGE SCALE GENOMIC DNA]</scope>
    <source>
        <strain evidence="13 14">16</strain>
    </source>
</reference>
<evidence type="ECO:0000256" key="6">
    <source>
        <dbReference type="ARBA" id="ARBA00022723"/>
    </source>
</evidence>
<comment type="pathway">
    <text evidence="2">Amino-acid biosynthesis; L-histidine biosynthesis; L-histidine from 5-phospho-alpha-D-ribose 1-diphosphate: step 8/9.</text>
</comment>
<dbReference type="GO" id="GO:0046872">
    <property type="term" value="F:metal ion binding"/>
    <property type="evidence" value="ECO:0007669"/>
    <property type="project" value="UniProtKB-KW"/>
</dbReference>
<evidence type="ECO:0000256" key="1">
    <source>
        <dbReference type="ARBA" id="ARBA00001946"/>
    </source>
</evidence>
<sequence length="270" mass="28711">MPRNAGPAMPELIAFLDQLADAAGKAILPHFRTPMAVEDKTEAGTGRRFDPVTVADRAAETAMRSLIGLHHPQHGILGEEFGSERTDAEHVWVLDPIDGTRAFISGVPVWGTLIGLKTNGVPSLGMMAQPFTGERYAGDTRRAWYRGPDGEKVLKSRACAELADAVLFTTTPALFEGPDQEAYRRVEASVRLARYGCDCYAYCMVAAGHVDLVVEAGLQAYDIVALIPVIEGAGGVVTNWTGGSAADGGKVVASGDPRLHEKALRLLAAA</sequence>
<dbReference type="EC" id="3.1.3.15" evidence="4 11"/>
<evidence type="ECO:0000256" key="12">
    <source>
        <dbReference type="PIRSR" id="PIRSR600760-2"/>
    </source>
</evidence>
<dbReference type="PANTHER" id="PTHR43200">
    <property type="entry name" value="PHOSPHATASE"/>
    <property type="match status" value="1"/>
</dbReference>
<dbReference type="Proteomes" id="UP000048984">
    <property type="component" value="Unassembled WGS sequence"/>
</dbReference>
<evidence type="ECO:0000256" key="8">
    <source>
        <dbReference type="ARBA" id="ARBA00022842"/>
    </source>
</evidence>
<evidence type="ECO:0000256" key="3">
    <source>
        <dbReference type="ARBA" id="ARBA00009759"/>
    </source>
</evidence>
<evidence type="ECO:0000256" key="4">
    <source>
        <dbReference type="ARBA" id="ARBA00013085"/>
    </source>
</evidence>
<dbReference type="Gene3D" id="3.30.540.10">
    <property type="entry name" value="Fructose-1,6-Bisphosphatase, subunit A, domain 1"/>
    <property type="match status" value="1"/>
</dbReference>
<dbReference type="EMBL" id="LJYW01000001">
    <property type="protein sequence ID" value="KPL52280.1"/>
    <property type="molecule type" value="Genomic_DNA"/>
</dbReference>
<dbReference type="PRINTS" id="PR00377">
    <property type="entry name" value="IMPHPHTASES"/>
</dbReference>
<dbReference type="Gene3D" id="3.40.190.80">
    <property type="match status" value="1"/>
</dbReference>
<dbReference type="AlphaFoldDB" id="A0A0P6VM02"/>
<keyword evidence="5" id="KW-0028">Amino-acid biosynthesis</keyword>
<evidence type="ECO:0000256" key="10">
    <source>
        <dbReference type="ARBA" id="ARBA00049158"/>
    </source>
</evidence>
<dbReference type="SUPFAM" id="SSF56655">
    <property type="entry name" value="Carbohydrate phosphatase"/>
    <property type="match status" value="1"/>
</dbReference>
<keyword evidence="9" id="KW-0368">Histidine biosynthesis</keyword>
<feature type="binding site" evidence="12">
    <location>
        <position position="222"/>
    </location>
    <ligand>
        <name>Mg(2+)</name>
        <dbReference type="ChEBI" id="CHEBI:18420"/>
        <label>1</label>
        <note>catalytic</note>
    </ligand>
</feature>
<dbReference type="NCBIfam" id="TIGR02067">
    <property type="entry name" value="his_9_HisN"/>
    <property type="match status" value="1"/>
</dbReference>
<evidence type="ECO:0000256" key="9">
    <source>
        <dbReference type="ARBA" id="ARBA00023102"/>
    </source>
</evidence>
<proteinExistence type="inferred from homology"/>
<dbReference type="UniPathway" id="UPA00031">
    <property type="reaction ID" value="UER00013"/>
</dbReference>
<keyword evidence="8 12" id="KW-0460">Magnesium</keyword>
<feature type="binding site" evidence="12">
    <location>
        <position position="97"/>
    </location>
    <ligand>
        <name>Mg(2+)</name>
        <dbReference type="ChEBI" id="CHEBI:18420"/>
        <label>1</label>
        <note>catalytic</note>
    </ligand>
</feature>
<feature type="binding site" evidence="12">
    <location>
        <position position="98"/>
    </location>
    <ligand>
        <name>Mg(2+)</name>
        <dbReference type="ChEBI" id="CHEBI:18420"/>
        <label>1</label>
        <note>catalytic</note>
    </ligand>
</feature>
<evidence type="ECO:0000313" key="13">
    <source>
        <dbReference type="EMBL" id="KPL52280.1"/>
    </source>
</evidence>
<comment type="catalytic activity">
    <reaction evidence="10">
        <text>L-histidinol phosphate + H2O = L-histidinol + phosphate</text>
        <dbReference type="Rhea" id="RHEA:14465"/>
        <dbReference type="ChEBI" id="CHEBI:15377"/>
        <dbReference type="ChEBI" id="CHEBI:43474"/>
        <dbReference type="ChEBI" id="CHEBI:57699"/>
        <dbReference type="ChEBI" id="CHEBI:57980"/>
        <dbReference type="EC" id="3.1.3.15"/>
    </reaction>
</comment>
<dbReference type="GO" id="GO:0004401">
    <property type="term" value="F:histidinol-phosphatase activity"/>
    <property type="evidence" value="ECO:0007669"/>
    <property type="project" value="UniProtKB-UniRule"/>
</dbReference>
<dbReference type="GO" id="GO:0000105">
    <property type="term" value="P:L-histidine biosynthetic process"/>
    <property type="evidence" value="ECO:0007669"/>
    <property type="project" value="UniProtKB-UniRule"/>
</dbReference>
<evidence type="ECO:0000256" key="11">
    <source>
        <dbReference type="NCBIfam" id="TIGR02067"/>
    </source>
</evidence>
<dbReference type="PANTHER" id="PTHR43200:SF6">
    <property type="entry name" value="3'(2'),5'-BISPHOSPHATE NUCLEOTIDASE"/>
    <property type="match status" value="1"/>
</dbReference>
<evidence type="ECO:0000313" key="14">
    <source>
        <dbReference type="Proteomes" id="UP000048984"/>
    </source>
</evidence>
<comment type="caution">
    <text evidence="13">The sequence shown here is derived from an EMBL/GenBank/DDBJ whole genome shotgun (WGS) entry which is preliminary data.</text>
</comment>
<dbReference type="InterPro" id="IPR000760">
    <property type="entry name" value="Inositol_monophosphatase-like"/>
</dbReference>
<protein>
    <recommendedName>
        <fullName evidence="4 11">Histidinol-phosphatase</fullName>
        <ecNumber evidence="4 11">3.1.3.15</ecNumber>
    </recommendedName>
</protein>
<accession>A0A0P6VM02</accession>
<comment type="similarity">
    <text evidence="3">Belongs to the inositol monophosphatase superfamily.</text>
</comment>
<evidence type="ECO:0000256" key="5">
    <source>
        <dbReference type="ARBA" id="ARBA00022605"/>
    </source>
</evidence>
<comment type="cofactor">
    <cofactor evidence="1 12">
        <name>Mg(2+)</name>
        <dbReference type="ChEBI" id="CHEBI:18420"/>
    </cofactor>
</comment>
<dbReference type="InterPro" id="IPR051090">
    <property type="entry name" value="Inositol_monoP_superfamily"/>
</dbReference>
<keyword evidence="14" id="KW-1185">Reference proteome</keyword>
<dbReference type="FunFam" id="3.30.540.10:FF:000030">
    <property type="entry name" value="Inositol monophosphatase"/>
    <property type="match status" value="1"/>
</dbReference>
<keyword evidence="6 12" id="KW-0479">Metal-binding</keyword>
<reference evidence="13 14" key="2">
    <citation type="submission" date="2015-10" db="EMBL/GenBank/DDBJ databases">
        <title>Draft Genome Sequence of Prosthecomicrobium hirschii ATCC 27832.</title>
        <authorList>
            <person name="Daniel J."/>
            <person name="Givan S.A."/>
            <person name="Brun Y.V."/>
            <person name="Brown P.J."/>
        </authorList>
    </citation>
    <scope>NUCLEOTIDE SEQUENCE [LARGE SCALE GENOMIC DNA]</scope>
    <source>
        <strain evidence="13 14">16</strain>
    </source>
</reference>
<dbReference type="PROSITE" id="PS00629">
    <property type="entry name" value="IMP_1"/>
    <property type="match status" value="1"/>
</dbReference>
<feature type="binding site" evidence="12">
    <location>
        <position position="79"/>
    </location>
    <ligand>
        <name>Mg(2+)</name>
        <dbReference type="ChEBI" id="CHEBI:18420"/>
        <label>1</label>
        <note>catalytic</note>
    </ligand>
</feature>
<organism evidence="13 14">
    <name type="scientific">Prosthecodimorpha hirschii</name>
    <dbReference type="NCBI Taxonomy" id="665126"/>
    <lineage>
        <taxon>Bacteria</taxon>
        <taxon>Pseudomonadati</taxon>
        <taxon>Pseudomonadota</taxon>
        <taxon>Alphaproteobacteria</taxon>
        <taxon>Hyphomicrobiales</taxon>
        <taxon>Ancalomicrobiaceae</taxon>
        <taxon>Prosthecodimorpha</taxon>
    </lineage>
</organism>
<evidence type="ECO:0000256" key="7">
    <source>
        <dbReference type="ARBA" id="ARBA00022801"/>
    </source>
</evidence>
<dbReference type="InterPro" id="IPR020583">
    <property type="entry name" value="Inositol_monoP_metal-BS"/>
</dbReference>
<feature type="binding site" evidence="12">
    <location>
        <position position="95"/>
    </location>
    <ligand>
        <name>Mg(2+)</name>
        <dbReference type="ChEBI" id="CHEBI:18420"/>
        <label>1</label>
        <note>catalytic</note>
    </ligand>
</feature>
<dbReference type="Pfam" id="PF00459">
    <property type="entry name" value="Inositol_P"/>
    <property type="match status" value="1"/>
</dbReference>
<dbReference type="STRING" id="665126.ABB55_08580"/>